<organism evidence="4 5">
    <name type="scientific">Acidiphilium rubrum</name>
    <dbReference type="NCBI Taxonomy" id="526"/>
    <lineage>
        <taxon>Bacteria</taxon>
        <taxon>Pseudomonadati</taxon>
        <taxon>Pseudomonadota</taxon>
        <taxon>Alphaproteobacteria</taxon>
        <taxon>Acetobacterales</taxon>
        <taxon>Acidocellaceae</taxon>
        <taxon>Acidiphilium</taxon>
    </lineage>
</organism>
<dbReference type="AlphaFoldDB" id="A0A8G2FDP5"/>
<evidence type="ECO:0000256" key="3">
    <source>
        <dbReference type="ARBA" id="ARBA00023163"/>
    </source>
</evidence>
<dbReference type="PANTHER" id="PTHR36511">
    <property type="entry name" value="MERR FAMILY BACTERIAL REGULATORY PROTEIN"/>
    <property type="match status" value="1"/>
</dbReference>
<dbReference type="InterPro" id="IPR010982">
    <property type="entry name" value="Lambda_DNA-bd_dom_sf"/>
</dbReference>
<keyword evidence="2" id="KW-0238">DNA-binding</keyword>
<protein>
    <submittedName>
        <fullName evidence="4">Putative transcriptional regulator</fullName>
    </submittedName>
</protein>
<dbReference type="Gene3D" id="1.10.260.40">
    <property type="entry name" value="lambda repressor-like DNA-binding domains"/>
    <property type="match status" value="1"/>
</dbReference>
<evidence type="ECO:0000256" key="2">
    <source>
        <dbReference type="ARBA" id="ARBA00023125"/>
    </source>
</evidence>
<keyword evidence="5" id="KW-1185">Reference proteome</keyword>
<evidence type="ECO:0000313" key="5">
    <source>
        <dbReference type="Proteomes" id="UP000186308"/>
    </source>
</evidence>
<name>A0A8G2FDP5_ACIRU</name>
<keyword evidence="1" id="KW-0805">Transcription regulation</keyword>
<accession>A0A8G2FDP5</accession>
<evidence type="ECO:0000313" key="4">
    <source>
        <dbReference type="EMBL" id="SIQ56259.1"/>
    </source>
</evidence>
<dbReference type="EMBL" id="FTNE01000006">
    <property type="protein sequence ID" value="SIQ56259.1"/>
    <property type="molecule type" value="Genomic_DNA"/>
</dbReference>
<dbReference type="Proteomes" id="UP000186308">
    <property type="component" value="Unassembled WGS sequence"/>
</dbReference>
<dbReference type="InterPro" id="IPR001387">
    <property type="entry name" value="Cro/C1-type_HTH"/>
</dbReference>
<comment type="caution">
    <text evidence="4">The sequence shown here is derived from an EMBL/GenBank/DDBJ whole genome shotgun (WGS) entry which is preliminary data.</text>
</comment>
<evidence type="ECO:0000256" key="1">
    <source>
        <dbReference type="ARBA" id="ARBA00023015"/>
    </source>
</evidence>
<keyword evidence="3" id="KW-0804">Transcription</keyword>
<reference evidence="4 5" key="1">
    <citation type="submission" date="2017-01" db="EMBL/GenBank/DDBJ databases">
        <authorList>
            <person name="Varghese N."/>
            <person name="Submissions S."/>
        </authorList>
    </citation>
    <scope>NUCLEOTIDE SEQUENCE [LARGE SCALE GENOMIC DNA]</scope>
    <source>
        <strain evidence="4 5">ATCC 35905</strain>
    </source>
</reference>
<sequence length="194" mass="20909">MRSSLKARFERLGPIRDMPPASSGSPAAVVLRRLDDRVDDRVDDRGAPARVDAAIALVGGGLSLLRAKRVIEEVITQGRAVVALPHVDDPAGLLGVLRSTGFAAAMLDTAPIDIRQLRRRLGVTRAQFAARYGFEIEALRNWEIGKRQPDTAATSYLRAISHDPESVERAFAPIMAEASPVAMGSMGFDRKPAG</sequence>
<dbReference type="GO" id="GO:0003677">
    <property type="term" value="F:DNA binding"/>
    <property type="evidence" value="ECO:0007669"/>
    <property type="project" value="UniProtKB-KW"/>
</dbReference>
<dbReference type="SUPFAM" id="SSF47413">
    <property type="entry name" value="lambda repressor-like DNA-binding domains"/>
    <property type="match status" value="1"/>
</dbReference>
<dbReference type="PANTHER" id="PTHR36511:SF4">
    <property type="entry name" value="ANTITOXIN MQSA"/>
    <property type="match status" value="1"/>
</dbReference>
<dbReference type="InterPro" id="IPR052359">
    <property type="entry name" value="HTH-type_reg/antitoxin"/>
</dbReference>
<proteinExistence type="predicted"/>
<dbReference type="CDD" id="cd00093">
    <property type="entry name" value="HTH_XRE"/>
    <property type="match status" value="1"/>
</dbReference>
<gene>
    <name evidence="4" type="ORF">SAMN05421828_10687</name>
</gene>